<feature type="signal peptide" evidence="9">
    <location>
        <begin position="1"/>
        <end position="22"/>
    </location>
</feature>
<comment type="subcellular location">
    <subcellularLocation>
        <location evidence="1 9">Secreted</location>
        <location evidence="1 9">Cell wall</location>
    </subcellularLocation>
</comment>
<dbReference type="GO" id="GO:0009277">
    <property type="term" value="C:fungal-type cell wall"/>
    <property type="evidence" value="ECO:0007669"/>
    <property type="project" value="InterPro"/>
</dbReference>
<dbReference type="CDD" id="cd23507">
    <property type="entry name" value="hydrophobin_I"/>
    <property type="match status" value="1"/>
</dbReference>
<dbReference type="Pfam" id="PF01185">
    <property type="entry name" value="Hydrophobin"/>
    <property type="match status" value="1"/>
</dbReference>
<proteinExistence type="inferred from homology"/>
<dbReference type="AlphaFoldDB" id="A0AA39QHZ2"/>
<comment type="subunit">
    <text evidence="8">Self-assembles to form functional amyloid fibrils called rodlets. Self-assembly into fibrillar rodlets occurs spontaneously at hydrophobic:hydrophilic interfaces and the rodlets further associate laterally to form amphipathic monolayers.</text>
</comment>
<evidence type="ECO:0000256" key="6">
    <source>
        <dbReference type="ARBA" id="ARBA00023157"/>
    </source>
</evidence>
<evidence type="ECO:0000256" key="1">
    <source>
        <dbReference type="ARBA" id="ARBA00004191"/>
    </source>
</evidence>
<keyword evidence="7" id="KW-0325">Glycoprotein</keyword>
<reference evidence="10" key="1">
    <citation type="submission" date="2023-06" db="EMBL/GenBank/DDBJ databases">
        <authorList>
            <consortium name="Lawrence Berkeley National Laboratory"/>
            <person name="Ahrendt S."/>
            <person name="Sahu N."/>
            <person name="Indic B."/>
            <person name="Wong-Bajracharya J."/>
            <person name="Merenyi Z."/>
            <person name="Ke H.-M."/>
            <person name="Monk M."/>
            <person name="Kocsube S."/>
            <person name="Drula E."/>
            <person name="Lipzen A."/>
            <person name="Balint B."/>
            <person name="Henrissat B."/>
            <person name="Andreopoulos B."/>
            <person name="Martin F.M."/>
            <person name="Harder C.B."/>
            <person name="Rigling D."/>
            <person name="Ford K.L."/>
            <person name="Foster G.D."/>
            <person name="Pangilinan J."/>
            <person name="Papanicolaou A."/>
            <person name="Barry K."/>
            <person name="LaButti K."/>
            <person name="Viragh M."/>
            <person name="Koriabine M."/>
            <person name="Yan M."/>
            <person name="Riley R."/>
            <person name="Champramary S."/>
            <person name="Plett K.L."/>
            <person name="Tsai I.J."/>
            <person name="Slot J."/>
            <person name="Sipos G."/>
            <person name="Plett J."/>
            <person name="Nagy L.G."/>
            <person name="Grigoriev I.V."/>
        </authorList>
    </citation>
    <scope>NUCLEOTIDE SEQUENCE</scope>
    <source>
        <strain evidence="10">HWK02</strain>
    </source>
</reference>
<gene>
    <name evidence="10" type="ORF">EDD18DRAFT_1140509</name>
</gene>
<evidence type="ECO:0000313" key="11">
    <source>
        <dbReference type="Proteomes" id="UP001175228"/>
    </source>
</evidence>
<dbReference type="Proteomes" id="UP001175228">
    <property type="component" value="Unassembled WGS sequence"/>
</dbReference>
<keyword evidence="4 9" id="KW-0964">Secreted</keyword>
<evidence type="ECO:0000256" key="9">
    <source>
        <dbReference type="RuleBase" id="RU365009"/>
    </source>
</evidence>
<dbReference type="PROSITE" id="PS00956">
    <property type="entry name" value="HYDROPHOBIN"/>
    <property type="match status" value="1"/>
</dbReference>
<dbReference type="GO" id="GO:0005199">
    <property type="term" value="F:structural constituent of cell wall"/>
    <property type="evidence" value="ECO:0007669"/>
    <property type="project" value="InterPro"/>
</dbReference>
<evidence type="ECO:0000256" key="4">
    <source>
        <dbReference type="ARBA" id="ARBA00022525"/>
    </source>
</evidence>
<evidence type="ECO:0000256" key="7">
    <source>
        <dbReference type="ARBA" id="ARBA00023180"/>
    </source>
</evidence>
<keyword evidence="5 9" id="KW-0732">Signal</keyword>
<comment type="similarity">
    <text evidence="2 9">Belongs to the fungal hydrophobin family.</text>
</comment>
<protein>
    <recommendedName>
        <fullName evidence="9">Hydrophobin</fullName>
    </recommendedName>
</protein>
<sequence length="117" mass="11537">MFARLYTLFVALFFAIPLLASASAIPRGGTGDSCTTGAVQCCQSVESAGSTSTLTSTLLGLLGVVVGDIGVNVGLTCSPISVIGVGGNSCSAQTVCCENNSFNGVVAIGCTPINVGL</sequence>
<evidence type="ECO:0000256" key="5">
    <source>
        <dbReference type="ARBA" id="ARBA00022729"/>
    </source>
</evidence>
<accession>A0AA39QHZ2</accession>
<evidence type="ECO:0000256" key="8">
    <source>
        <dbReference type="ARBA" id="ARBA00093546"/>
    </source>
</evidence>
<dbReference type="EMBL" id="JAUEPU010000005">
    <property type="protein sequence ID" value="KAK0502370.1"/>
    <property type="molecule type" value="Genomic_DNA"/>
</dbReference>
<dbReference type="SMART" id="SM00075">
    <property type="entry name" value="HYDRO"/>
    <property type="match status" value="1"/>
</dbReference>
<name>A0AA39QHZ2_9AGAR</name>
<evidence type="ECO:0000256" key="3">
    <source>
        <dbReference type="ARBA" id="ARBA00022512"/>
    </source>
</evidence>
<dbReference type="InterPro" id="IPR001338">
    <property type="entry name" value="Class_I_Hydrophobin"/>
</dbReference>
<evidence type="ECO:0000313" key="10">
    <source>
        <dbReference type="EMBL" id="KAK0502370.1"/>
    </source>
</evidence>
<organism evidence="10 11">
    <name type="scientific">Armillaria luteobubalina</name>
    <dbReference type="NCBI Taxonomy" id="153913"/>
    <lineage>
        <taxon>Eukaryota</taxon>
        <taxon>Fungi</taxon>
        <taxon>Dikarya</taxon>
        <taxon>Basidiomycota</taxon>
        <taxon>Agaricomycotina</taxon>
        <taxon>Agaricomycetes</taxon>
        <taxon>Agaricomycetidae</taxon>
        <taxon>Agaricales</taxon>
        <taxon>Marasmiineae</taxon>
        <taxon>Physalacriaceae</taxon>
        <taxon>Armillaria</taxon>
    </lineage>
</organism>
<keyword evidence="3 9" id="KW-0134">Cell wall</keyword>
<evidence type="ECO:0000256" key="2">
    <source>
        <dbReference type="ARBA" id="ARBA00010446"/>
    </source>
</evidence>
<dbReference type="InterPro" id="IPR019778">
    <property type="entry name" value="Class_I_Hydrophobin_CS"/>
</dbReference>
<feature type="chain" id="PRO_5041480120" description="Hydrophobin" evidence="9">
    <location>
        <begin position="23"/>
        <end position="117"/>
    </location>
</feature>
<keyword evidence="6 9" id="KW-1015">Disulfide bond</keyword>
<keyword evidence="11" id="KW-1185">Reference proteome</keyword>
<comment type="caution">
    <text evidence="10">The sequence shown here is derived from an EMBL/GenBank/DDBJ whole genome shotgun (WGS) entry which is preliminary data.</text>
</comment>